<evidence type="ECO:0000313" key="4">
    <source>
        <dbReference type="Proteomes" id="UP000197138"/>
    </source>
</evidence>
<feature type="region of interest" description="Disordered" evidence="1">
    <location>
        <begin position="76"/>
        <end position="118"/>
    </location>
</feature>
<feature type="compositionally biased region" description="Polar residues" evidence="1">
    <location>
        <begin position="86"/>
        <end position="99"/>
    </location>
</feature>
<reference evidence="4" key="1">
    <citation type="journal article" date="2017" name="Plant J.">
        <title>The pomegranate (Punica granatum L.) genome and the genomics of punicalagin biosynthesis.</title>
        <authorList>
            <person name="Qin G."/>
            <person name="Xu C."/>
            <person name="Ming R."/>
            <person name="Tang H."/>
            <person name="Guyot R."/>
            <person name="Kramer E.M."/>
            <person name="Hu Y."/>
            <person name="Yi X."/>
            <person name="Qi Y."/>
            <person name="Xu X."/>
            <person name="Gao Z."/>
            <person name="Pan H."/>
            <person name="Jian J."/>
            <person name="Tian Y."/>
            <person name="Yue Z."/>
            <person name="Xu Y."/>
        </authorList>
    </citation>
    <scope>NUCLEOTIDE SEQUENCE [LARGE SCALE GENOMIC DNA]</scope>
    <source>
        <strain evidence="4">cv. Dabenzi</strain>
    </source>
</reference>
<reference evidence="2" key="2">
    <citation type="submission" date="2017-06" db="EMBL/GenBank/DDBJ databases">
        <title>The pomegranate genome and the genomics of punicalagin biosynthesis.</title>
        <authorList>
            <person name="Xu C."/>
        </authorList>
    </citation>
    <scope>NUCLEOTIDE SEQUENCE [LARGE SCALE GENOMIC DNA]</scope>
    <source>
        <tissue evidence="2">Fresh leaf</tissue>
    </source>
</reference>
<dbReference type="PANTHER" id="PTHR36045">
    <property type="entry name" value="OS04G0558500 PROTEIN"/>
    <property type="match status" value="1"/>
</dbReference>
<organism evidence="2 4">
    <name type="scientific">Punica granatum</name>
    <name type="common">Pomegranate</name>
    <dbReference type="NCBI Taxonomy" id="22663"/>
    <lineage>
        <taxon>Eukaryota</taxon>
        <taxon>Viridiplantae</taxon>
        <taxon>Streptophyta</taxon>
        <taxon>Embryophyta</taxon>
        <taxon>Tracheophyta</taxon>
        <taxon>Spermatophyta</taxon>
        <taxon>Magnoliopsida</taxon>
        <taxon>eudicotyledons</taxon>
        <taxon>Gunneridae</taxon>
        <taxon>Pentapetalae</taxon>
        <taxon>rosids</taxon>
        <taxon>malvids</taxon>
        <taxon>Myrtales</taxon>
        <taxon>Lythraceae</taxon>
        <taxon>Punica</taxon>
    </lineage>
</organism>
<gene>
    <name evidence="2" type="ORF">CDL15_Pgr018812</name>
    <name evidence="3" type="ORF">CRG98_039650</name>
</gene>
<dbReference type="PANTHER" id="PTHR36045:SF2">
    <property type="entry name" value="OS04G0558500 PROTEIN"/>
    <property type="match status" value="1"/>
</dbReference>
<dbReference type="STRING" id="22663.A0A218VVX0"/>
<dbReference type="EMBL" id="PGOL01003681">
    <property type="protein sequence ID" value="PKI39987.1"/>
    <property type="molecule type" value="Genomic_DNA"/>
</dbReference>
<proteinExistence type="predicted"/>
<reference evidence="3 5" key="3">
    <citation type="submission" date="2017-11" db="EMBL/GenBank/DDBJ databases">
        <title>De-novo sequencing of pomegranate (Punica granatum L.) genome.</title>
        <authorList>
            <person name="Akparov Z."/>
            <person name="Amiraslanov A."/>
            <person name="Hajiyeva S."/>
            <person name="Abbasov M."/>
            <person name="Kaur K."/>
            <person name="Hamwieh A."/>
            <person name="Solovyev V."/>
            <person name="Salamov A."/>
            <person name="Braich B."/>
            <person name="Kosarev P."/>
            <person name="Mahmoud A."/>
            <person name="Hajiyev E."/>
            <person name="Babayeva S."/>
            <person name="Izzatullayeva V."/>
            <person name="Mammadov A."/>
            <person name="Mammadov A."/>
            <person name="Sharifova S."/>
            <person name="Ojaghi J."/>
            <person name="Eynullazada K."/>
            <person name="Bayramov B."/>
            <person name="Abdulazimova A."/>
            <person name="Shahmuradov I."/>
        </authorList>
    </citation>
    <scope>NUCLEOTIDE SEQUENCE [LARGE SCALE GENOMIC DNA]</scope>
    <source>
        <strain evidence="3">AG2017</strain>
        <strain evidence="5">cv. AG2017</strain>
        <tissue evidence="3">Leaf</tissue>
    </source>
</reference>
<evidence type="ECO:0000313" key="5">
    <source>
        <dbReference type="Proteomes" id="UP000233551"/>
    </source>
</evidence>
<dbReference type="EMBL" id="MTKT01005815">
    <property type="protein sequence ID" value="OWM64240.1"/>
    <property type="molecule type" value="Genomic_DNA"/>
</dbReference>
<name>A0A218VVX0_PUNGR</name>
<dbReference type="OrthoDB" id="781564at2759"/>
<evidence type="ECO:0000313" key="3">
    <source>
        <dbReference type="EMBL" id="PKI39987.1"/>
    </source>
</evidence>
<keyword evidence="5" id="KW-1185">Reference proteome</keyword>
<evidence type="ECO:0000256" key="1">
    <source>
        <dbReference type="SAM" id="MobiDB-lite"/>
    </source>
</evidence>
<feature type="compositionally biased region" description="Acidic residues" evidence="1">
    <location>
        <begin position="22"/>
        <end position="34"/>
    </location>
</feature>
<feature type="region of interest" description="Disordered" evidence="1">
    <location>
        <begin position="1"/>
        <end position="40"/>
    </location>
</feature>
<feature type="region of interest" description="Disordered" evidence="1">
    <location>
        <begin position="147"/>
        <end position="166"/>
    </location>
</feature>
<accession>A0A218VVX0</accession>
<feature type="compositionally biased region" description="Basic and acidic residues" evidence="1">
    <location>
        <begin position="107"/>
        <end position="118"/>
    </location>
</feature>
<comment type="caution">
    <text evidence="2">The sequence shown here is derived from an EMBL/GenBank/DDBJ whole genome shotgun (WGS) entry which is preliminary data.</text>
</comment>
<protein>
    <submittedName>
        <fullName evidence="2">Uncharacterized protein</fullName>
    </submittedName>
</protein>
<evidence type="ECO:0000313" key="2">
    <source>
        <dbReference type="EMBL" id="OWM64240.1"/>
    </source>
</evidence>
<sequence>MAMKRPNQAIGGPDPVRAVVLEPEDAEMESESEEELRRLESEVKQMAEKILHFRRTLPDQLKDAFSLLASAHRPELPPVELGSAAGPSSSSHQGLSRNSEPGEDSSVSDRERETAKKIELLKEKTLKNVSGMPVLLKRMKECISTIDNLNSNPSSIHPAFRKERTS</sequence>
<dbReference type="Proteomes" id="UP000197138">
    <property type="component" value="Unassembled WGS sequence"/>
</dbReference>
<dbReference type="Proteomes" id="UP000233551">
    <property type="component" value="Unassembled WGS sequence"/>
</dbReference>
<dbReference type="GeneID" id="116200500"/>
<dbReference type="AlphaFoldDB" id="A0A218VVX0"/>